<keyword evidence="1" id="KW-0732">Signal</keyword>
<dbReference type="EMBL" id="PIPQ01000004">
    <property type="protein sequence ID" value="RUO40088.1"/>
    <property type="molecule type" value="Genomic_DNA"/>
</dbReference>
<protein>
    <recommendedName>
        <fullName evidence="4">Lipoprotein</fullName>
    </recommendedName>
</protein>
<dbReference type="RefSeq" id="WP_126757571.1">
    <property type="nucleotide sequence ID" value="NZ_PIPQ01000004.1"/>
</dbReference>
<name>A0A432X1F1_9GAMM</name>
<accession>A0A432X1F1</accession>
<proteinExistence type="predicted"/>
<feature type="signal peptide" evidence="1">
    <location>
        <begin position="1"/>
        <end position="22"/>
    </location>
</feature>
<sequence length="114" mass="12477">MKLIVKRTLTLACTAGFIFTLAACSSPEEKMMSDMESALAKVEKQVSEGQICVSEADQKMEAFGSKLESIANKAEAKGVDPDNFTPEQEKRLEEIAGRMMRVSMQFATSLDTSC</sequence>
<feature type="chain" id="PRO_5019167636" description="Lipoprotein" evidence="1">
    <location>
        <begin position="23"/>
        <end position="114"/>
    </location>
</feature>
<reference evidence="2 3" key="1">
    <citation type="journal article" date="2011" name="Front. Microbiol.">
        <title>Genomic signatures of strain selection and enhancement in Bacillus atrophaeus var. globigii, a historical biowarfare simulant.</title>
        <authorList>
            <person name="Gibbons H.S."/>
            <person name="Broomall S.M."/>
            <person name="McNew L.A."/>
            <person name="Daligault H."/>
            <person name="Chapman C."/>
            <person name="Bruce D."/>
            <person name="Karavis M."/>
            <person name="Krepps M."/>
            <person name="McGregor P.A."/>
            <person name="Hong C."/>
            <person name="Park K.H."/>
            <person name="Akmal A."/>
            <person name="Feldman A."/>
            <person name="Lin J.S."/>
            <person name="Chang W.E."/>
            <person name="Higgs B.W."/>
            <person name="Demirev P."/>
            <person name="Lindquist J."/>
            <person name="Liem A."/>
            <person name="Fochler E."/>
            <person name="Read T.D."/>
            <person name="Tapia R."/>
            <person name="Johnson S."/>
            <person name="Bishop-Lilly K.A."/>
            <person name="Detter C."/>
            <person name="Han C."/>
            <person name="Sozhamannan S."/>
            <person name="Rosenzweig C.N."/>
            <person name="Skowronski E.W."/>
        </authorList>
    </citation>
    <scope>NUCLEOTIDE SEQUENCE [LARGE SCALE GENOMIC DNA]</scope>
    <source>
        <strain evidence="2 3">AIT1</strain>
    </source>
</reference>
<keyword evidence="3" id="KW-1185">Reference proteome</keyword>
<organism evidence="2 3">
    <name type="scientific">Aliidiomarina taiwanensis</name>
    <dbReference type="NCBI Taxonomy" id="946228"/>
    <lineage>
        <taxon>Bacteria</taxon>
        <taxon>Pseudomonadati</taxon>
        <taxon>Pseudomonadota</taxon>
        <taxon>Gammaproteobacteria</taxon>
        <taxon>Alteromonadales</taxon>
        <taxon>Idiomarinaceae</taxon>
        <taxon>Aliidiomarina</taxon>
    </lineage>
</organism>
<evidence type="ECO:0000313" key="3">
    <source>
        <dbReference type="Proteomes" id="UP000286976"/>
    </source>
</evidence>
<dbReference type="Proteomes" id="UP000286976">
    <property type="component" value="Unassembled WGS sequence"/>
</dbReference>
<dbReference type="PROSITE" id="PS51257">
    <property type="entry name" value="PROKAR_LIPOPROTEIN"/>
    <property type="match status" value="1"/>
</dbReference>
<evidence type="ECO:0000256" key="1">
    <source>
        <dbReference type="SAM" id="SignalP"/>
    </source>
</evidence>
<gene>
    <name evidence="2" type="ORF">CWE15_08050</name>
</gene>
<evidence type="ECO:0008006" key="4">
    <source>
        <dbReference type="Google" id="ProtNLM"/>
    </source>
</evidence>
<dbReference type="AlphaFoldDB" id="A0A432X1F1"/>
<comment type="caution">
    <text evidence="2">The sequence shown here is derived from an EMBL/GenBank/DDBJ whole genome shotgun (WGS) entry which is preliminary data.</text>
</comment>
<evidence type="ECO:0000313" key="2">
    <source>
        <dbReference type="EMBL" id="RUO40088.1"/>
    </source>
</evidence>